<comment type="caution">
    <text evidence="1">The sequence shown here is derived from an EMBL/GenBank/DDBJ whole genome shotgun (WGS) entry which is preliminary data.</text>
</comment>
<dbReference type="AlphaFoldDB" id="A0AAW1TVG7"/>
<sequence length="119" mass="13750">MTSLHPQLWGLEVLGRGSHTDVQCHDEIAIAEIDSLYGNGFPYVSDTDKGIAQWPRPEDRVERFGNARLSFDVLHLGDVSAICFNKKKVIWLRKDIRVFSFRFALHQIRKNSFELDKYA</sequence>
<reference evidence="1 2" key="1">
    <citation type="submission" date="2023-03" db="EMBL/GenBank/DDBJ databases">
        <title>Genome insight into feeding habits of ladybird beetles.</title>
        <authorList>
            <person name="Li H.-S."/>
            <person name="Huang Y.-H."/>
            <person name="Pang H."/>
        </authorList>
    </citation>
    <scope>NUCLEOTIDE SEQUENCE [LARGE SCALE GENOMIC DNA]</scope>
    <source>
        <strain evidence="1">SYSU_2023b</strain>
        <tissue evidence="1">Whole body</tissue>
    </source>
</reference>
<protein>
    <submittedName>
        <fullName evidence="1">Uncharacterized protein</fullName>
    </submittedName>
</protein>
<organism evidence="1 2">
    <name type="scientific">Henosepilachna vigintioctopunctata</name>
    <dbReference type="NCBI Taxonomy" id="420089"/>
    <lineage>
        <taxon>Eukaryota</taxon>
        <taxon>Metazoa</taxon>
        <taxon>Ecdysozoa</taxon>
        <taxon>Arthropoda</taxon>
        <taxon>Hexapoda</taxon>
        <taxon>Insecta</taxon>
        <taxon>Pterygota</taxon>
        <taxon>Neoptera</taxon>
        <taxon>Endopterygota</taxon>
        <taxon>Coleoptera</taxon>
        <taxon>Polyphaga</taxon>
        <taxon>Cucujiformia</taxon>
        <taxon>Coccinelloidea</taxon>
        <taxon>Coccinellidae</taxon>
        <taxon>Epilachninae</taxon>
        <taxon>Epilachnini</taxon>
        <taxon>Henosepilachna</taxon>
    </lineage>
</organism>
<keyword evidence="2" id="KW-1185">Reference proteome</keyword>
<evidence type="ECO:0000313" key="1">
    <source>
        <dbReference type="EMBL" id="KAK9872302.1"/>
    </source>
</evidence>
<proteinExistence type="predicted"/>
<name>A0AAW1TVG7_9CUCU</name>
<gene>
    <name evidence="1" type="ORF">WA026_017104</name>
</gene>
<evidence type="ECO:0000313" key="2">
    <source>
        <dbReference type="Proteomes" id="UP001431783"/>
    </source>
</evidence>
<dbReference type="EMBL" id="JARQZJ010000010">
    <property type="protein sequence ID" value="KAK9872302.1"/>
    <property type="molecule type" value="Genomic_DNA"/>
</dbReference>
<accession>A0AAW1TVG7</accession>
<dbReference type="Proteomes" id="UP001431783">
    <property type="component" value="Unassembled WGS sequence"/>
</dbReference>